<protein>
    <submittedName>
        <fullName evidence="1">Uncharacterized protein</fullName>
    </submittedName>
</protein>
<dbReference type="Pfam" id="PF19529">
    <property type="entry name" value="DUF6057"/>
    <property type="match status" value="2"/>
</dbReference>
<sequence length="439" mass="50079">MEQWNTFYWDGDAICQTLSQSGGVTLLLADFLMQFFCYGAGPFVFGFLMTLVAYAQSLWVKEGARCLGCITAVAMLMTLTSSMANLLAGSVCFTMVMFLMAVVLRCRKWLRIVAIIMIALLARKNCLVRDGTELNFMVFLPWITAGGVFLLQIFSRNVLRPVGKYNLLAQLVMVVGMSVILIASCYDAKEEYMKKIAYYVRYHQWDEIINRSNSRGSKGNTVFQLCRNMALAEKGELGEKFLMYEQGGMESFFSRNVETLQQAMFLMDVYYTMGYVNLSQVSAFEAQESVDNKSPYLWQRLVDTNIENGAYVVAEKYIKKLETTLAYRDWAHERRRFLYNDIAVLQNPVLGKKRKCIFKDDIFIGSCGIGSDLERIVAACPEHRASLDYLGVMYVLANQRGKFIQLINKYKGTKVMPQIPASFEKVMKTFELQTTEPFL</sequence>
<dbReference type="EMBL" id="VZBQ01000101">
    <property type="protein sequence ID" value="MQN89957.1"/>
    <property type="molecule type" value="Genomic_DNA"/>
</dbReference>
<evidence type="ECO:0000313" key="2">
    <source>
        <dbReference type="Proteomes" id="UP000420635"/>
    </source>
</evidence>
<reference evidence="2" key="1">
    <citation type="submission" date="2019-09" db="EMBL/GenBank/DDBJ databases">
        <title>Distinct polysaccharide growth profiles of human intestinal Prevotella copri isolates.</title>
        <authorList>
            <person name="Fehlner-Peach H."/>
            <person name="Magnabosco C."/>
            <person name="Raghavan V."/>
            <person name="Scher J.U."/>
            <person name="Tett A."/>
            <person name="Cox L.M."/>
            <person name="Gottsegen C."/>
            <person name="Watters A."/>
            <person name="Wiltshire- Gordon J.D."/>
            <person name="Segata N."/>
            <person name="Bonneau R."/>
            <person name="Littman D.R."/>
        </authorList>
    </citation>
    <scope>NUCLEOTIDE SEQUENCE [LARGE SCALE GENOMIC DNA]</scope>
    <source>
        <strain evidence="2">iP54</strain>
    </source>
</reference>
<name>A0A646HGP0_9BACT</name>
<gene>
    <name evidence="1" type="ORF">F7D59_08870</name>
</gene>
<comment type="caution">
    <text evidence="1">The sequence shown here is derived from an EMBL/GenBank/DDBJ whole genome shotgun (WGS) entry which is preliminary data.</text>
</comment>
<organism evidence="1 2">
    <name type="scientific">Segatella copri</name>
    <dbReference type="NCBI Taxonomy" id="165179"/>
    <lineage>
        <taxon>Bacteria</taxon>
        <taxon>Pseudomonadati</taxon>
        <taxon>Bacteroidota</taxon>
        <taxon>Bacteroidia</taxon>
        <taxon>Bacteroidales</taxon>
        <taxon>Prevotellaceae</taxon>
        <taxon>Segatella</taxon>
    </lineage>
</organism>
<evidence type="ECO:0000313" key="1">
    <source>
        <dbReference type="EMBL" id="MQN89957.1"/>
    </source>
</evidence>
<dbReference type="InterPro" id="IPR045692">
    <property type="entry name" value="DUF6057"/>
</dbReference>
<dbReference type="Proteomes" id="UP000420635">
    <property type="component" value="Unassembled WGS sequence"/>
</dbReference>
<dbReference type="AlphaFoldDB" id="A0A646HGP0"/>
<accession>A0A646HGP0</accession>
<proteinExistence type="predicted"/>